<accession>A0ABU9BQS3</accession>
<proteinExistence type="predicted"/>
<reference evidence="2 3" key="1">
    <citation type="submission" date="2024-04" db="EMBL/GenBank/DDBJ databases">
        <title>Novel species of the genus Ideonella isolated from streams.</title>
        <authorList>
            <person name="Lu H."/>
        </authorList>
    </citation>
    <scope>NUCLEOTIDE SEQUENCE [LARGE SCALE GENOMIC DNA]</scope>
    <source>
        <strain evidence="2 3">DXS29W</strain>
    </source>
</reference>
<evidence type="ECO:0000313" key="2">
    <source>
        <dbReference type="EMBL" id="MEK8031217.1"/>
    </source>
</evidence>
<gene>
    <name evidence="2" type="ORF">AACH06_10355</name>
</gene>
<dbReference type="Proteomes" id="UP001371218">
    <property type="component" value="Unassembled WGS sequence"/>
</dbReference>
<keyword evidence="3" id="KW-1185">Reference proteome</keyword>
<evidence type="ECO:0000256" key="1">
    <source>
        <dbReference type="SAM" id="MobiDB-lite"/>
    </source>
</evidence>
<feature type="region of interest" description="Disordered" evidence="1">
    <location>
        <begin position="1"/>
        <end position="48"/>
    </location>
</feature>
<dbReference type="RefSeq" id="WP_341425595.1">
    <property type="nucleotide sequence ID" value="NZ_JBBUTG010000005.1"/>
</dbReference>
<sequence>MAKGIQTANKMTKKPKKDAPQGKAAGADRPVPPVTAVLPKGKLKNKPA</sequence>
<feature type="compositionally biased region" description="Polar residues" evidence="1">
    <location>
        <begin position="1"/>
        <end position="10"/>
    </location>
</feature>
<protein>
    <submittedName>
        <fullName evidence="2">Uncharacterized protein</fullName>
    </submittedName>
</protein>
<evidence type="ECO:0000313" key="3">
    <source>
        <dbReference type="Proteomes" id="UP001371218"/>
    </source>
</evidence>
<name>A0ABU9BQS3_9BURK</name>
<comment type="caution">
    <text evidence="2">The sequence shown here is derived from an EMBL/GenBank/DDBJ whole genome shotgun (WGS) entry which is preliminary data.</text>
</comment>
<organism evidence="2 3">
    <name type="scientific">Ideonella lacteola</name>
    <dbReference type="NCBI Taxonomy" id="2984193"/>
    <lineage>
        <taxon>Bacteria</taxon>
        <taxon>Pseudomonadati</taxon>
        <taxon>Pseudomonadota</taxon>
        <taxon>Betaproteobacteria</taxon>
        <taxon>Burkholderiales</taxon>
        <taxon>Sphaerotilaceae</taxon>
        <taxon>Ideonella</taxon>
    </lineage>
</organism>
<dbReference type="EMBL" id="JBBUTG010000005">
    <property type="protein sequence ID" value="MEK8031217.1"/>
    <property type="molecule type" value="Genomic_DNA"/>
</dbReference>